<protein>
    <submittedName>
        <fullName evidence="1">Uncharacterized protein</fullName>
    </submittedName>
</protein>
<dbReference type="GO" id="GO:0016020">
    <property type="term" value="C:membrane"/>
    <property type="evidence" value="ECO:0007669"/>
    <property type="project" value="InterPro"/>
</dbReference>
<dbReference type="EMBL" id="CP021659">
    <property type="protein sequence ID" value="AWK13331.1"/>
    <property type="molecule type" value="Genomic_DNA"/>
</dbReference>
<name>A0A2U8I2K3_9GAMM</name>
<dbReference type="InterPro" id="IPR007554">
    <property type="entry name" value="Glycerophosphate_synth"/>
</dbReference>
<dbReference type="InterPro" id="IPR043148">
    <property type="entry name" value="TagF_C"/>
</dbReference>
<keyword evidence="2" id="KW-1185">Reference proteome</keyword>
<dbReference type="RefSeq" id="WP_072549885.1">
    <property type="nucleotide sequence ID" value="NZ_CP021659.1"/>
</dbReference>
<dbReference type="OrthoDB" id="215285at2"/>
<dbReference type="AlphaFoldDB" id="A0A2U8I2K3"/>
<gene>
    <name evidence="1" type="ORF">CCS41_00600</name>
</gene>
<dbReference type="KEGG" id="fsm:CCS41_00600"/>
<organism evidence="1 2">
    <name type="scientific">Candidatus Fukatsuia symbiotica</name>
    <dbReference type="NCBI Taxonomy" id="1878942"/>
    <lineage>
        <taxon>Bacteria</taxon>
        <taxon>Pseudomonadati</taxon>
        <taxon>Pseudomonadota</taxon>
        <taxon>Gammaproteobacteria</taxon>
        <taxon>Enterobacterales</taxon>
        <taxon>Yersiniaceae</taxon>
        <taxon>Candidatus Fukatsuia</taxon>
    </lineage>
</organism>
<proteinExistence type="predicted"/>
<dbReference type="Pfam" id="PF04464">
    <property type="entry name" value="Glyphos_transf"/>
    <property type="match status" value="1"/>
</dbReference>
<evidence type="ECO:0000313" key="2">
    <source>
        <dbReference type="Proteomes" id="UP000261875"/>
    </source>
</evidence>
<dbReference type="Gene3D" id="3.40.50.12580">
    <property type="match status" value="1"/>
</dbReference>
<accession>A0A2U8I2K3</accession>
<reference evidence="1 2" key="1">
    <citation type="submission" date="2017-05" db="EMBL/GenBank/DDBJ databases">
        <title>Genome sequence of Candidatus Fukatsuia symbiotica and Candidatus Hamiltonella defensa from Acyrthosiphon pisum strain 5D.</title>
        <authorList>
            <person name="Patel V.A."/>
            <person name="Chevignon G."/>
            <person name="Russell J.A."/>
            <person name="Oliver K.M."/>
        </authorList>
    </citation>
    <scope>NUCLEOTIDE SEQUENCE [LARGE SCALE GENOMIC DNA]</scope>
    <source>
        <strain evidence="1 2">5D</strain>
    </source>
</reference>
<sequence length="377" mass="44257">MNLEQTKSEKLIKVGFFMETTFHFYVYENIIFHLQQQSIACCLVINNMMDEPKLINDMLEFFRNTKLENLSIELLTSLRESKSKLSVMVSPYFSVGLQSTADYHVRAMYGLAKEGWNHAWWNIFYDIILCYGDYTKERLNVADNCLVVGNPKFGKWYFPERFKNIEGMLKIDNKKPVLLYAPTYGKLSSLDEWGKKLSHLQNFYNVIIKLHHGTTFRDTEKAQYKLAKSFFKNIITQSDITFELLKFCDYVLTDNSGFIFDSIYAGKRTILLTSAKINNIISLKEDYSNQQSAEFKMRDYLPVVENIESLRHCLAEEYDWSRNDKTIAEIRHHYCDPWQDGQAGYRAANSIINLIHNKKKIRNDIATNLRTVIFEKR</sequence>
<evidence type="ECO:0000313" key="1">
    <source>
        <dbReference type="EMBL" id="AWK13331.1"/>
    </source>
</evidence>
<dbReference type="STRING" id="1878942.GCA_900128755_00951"/>
<dbReference type="Proteomes" id="UP000261875">
    <property type="component" value="Chromosome"/>
</dbReference>
<dbReference type="SUPFAM" id="SSF53756">
    <property type="entry name" value="UDP-Glycosyltransferase/glycogen phosphorylase"/>
    <property type="match status" value="1"/>
</dbReference>
<dbReference type="GO" id="GO:0047355">
    <property type="term" value="F:CDP-glycerol glycerophosphotransferase activity"/>
    <property type="evidence" value="ECO:0007669"/>
    <property type="project" value="InterPro"/>
</dbReference>